<gene>
    <name evidence="2" type="ORF">ACFP56_04145</name>
</gene>
<accession>A0ABW1V1J0</accession>
<comment type="caution">
    <text evidence="2">The sequence shown here is derived from an EMBL/GenBank/DDBJ whole genome shotgun (WGS) entry which is preliminary data.</text>
</comment>
<reference evidence="3" key="1">
    <citation type="journal article" date="2019" name="Int. J. Syst. Evol. Microbiol.">
        <title>The Global Catalogue of Microorganisms (GCM) 10K type strain sequencing project: providing services to taxonomists for standard genome sequencing and annotation.</title>
        <authorList>
            <consortium name="The Broad Institute Genomics Platform"/>
            <consortium name="The Broad Institute Genome Sequencing Center for Infectious Disease"/>
            <person name="Wu L."/>
            <person name="Ma J."/>
        </authorList>
    </citation>
    <scope>NUCLEOTIDE SEQUENCE [LARGE SCALE GENOMIC DNA]</scope>
    <source>
        <strain evidence="3">PCU 280</strain>
    </source>
</reference>
<dbReference type="InterPro" id="IPR011083">
    <property type="entry name" value="Phage_tail_collar_dom"/>
</dbReference>
<dbReference type="EMBL" id="JBHSTE010000001">
    <property type="protein sequence ID" value="MFC6331803.1"/>
    <property type="molecule type" value="Genomic_DNA"/>
</dbReference>
<dbReference type="InterPro" id="IPR037053">
    <property type="entry name" value="Phage_tail_collar_dom_sf"/>
</dbReference>
<evidence type="ECO:0000259" key="1">
    <source>
        <dbReference type="Pfam" id="PF07484"/>
    </source>
</evidence>
<dbReference type="SUPFAM" id="SSF88874">
    <property type="entry name" value="Receptor-binding domain of short tail fibre protein gp12"/>
    <property type="match status" value="1"/>
</dbReference>
<protein>
    <submittedName>
        <fullName evidence="2">Phage tail protein</fullName>
    </submittedName>
</protein>
<evidence type="ECO:0000313" key="3">
    <source>
        <dbReference type="Proteomes" id="UP001596233"/>
    </source>
</evidence>
<proteinExistence type="predicted"/>
<keyword evidence="3" id="KW-1185">Reference proteome</keyword>
<feature type="domain" description="Phage tail collar" evidence="1">
    <location>
        <begin position="7"/>
        <end position="63"/>
    </location>
</feature>
<organism evidence="2 3">
    <name type="scientific">Paenibacillus septentrionalis</name>
    <dbReference type="NCBI Taxonomy" id="429342"/>
    <lineage>
        <taxon>Bacteria</taxon>
        <taxon>Bacillati</taxon>
        <taxon>Bacillota</taxon>
        <taxon>Bacilli</taxon>
        <taxon>Bacillales</taxon>
        <taxon>Paenibacillaceae</taxon>
        <taxon>Paenibacillus</taxon>
    </lineage>
</organism>
<sequence>MSDQYVGEIRMFSGNYAPQGWHFCDGSLLSISQYEVLYVLIGTTYGGDGVTNFKLPDLRGRVPLHTSNNYPLGQMAGTEKVTLIQSELPTHTHIAYANNVAADATSNSPEGKLWAFNELIKNYQSISPNVTMSTAAVSSVGGNQSHDNMMPSSTVSFIIALQGIFPSQG</sequence>
<dbReference type="Proteomes" id="UP001596233">
    <property type="component" value="Unassembled WGS sequence"/>
</dbReference>
<name>A0ABW1V1J0_9BACL</name>
<dbReference type="Gene3D" id="3.90.1340.10">
    <property type="entry name" value="Phage tail collar domain"/>
    <property type="match status" value="1"/>
</dbReference>
<dbReference type="RefSeq" id="WP_379231418.1">
    <property type="nucleotide sequence ID" value="NZ_JBHSTE010000001.1"/>
</dbReference>
<evidence type="ECO:0000313" key="2">
    <source>
        <dbReference type="EMBL" id="MFC6331803.1"/>
    </source>
</evidence>
<dbReference type="Pfam" id="PF07484">
    <property type="entry name" value="Collar"/>
    <property type="match status" value="1"/>
</dbReference>